<dbReference type="InterPro" id="IPR050237">
    <property type="entry name" value="ATP-dep_AMP-bd_enzyme"/>
</dbReference>
<accession>A0A158KZD8</accession>
<dbReference type="InterPro" id="IPR000873">
    <property type="entry name" value="AMP-dep_synth/lig_dom"/>
</dbReference>
<dbReference type="SUPFAM" id="SSF56801">
    <property type="entry name" value="Acetyl-CoA synthetase-like"/>
    <property type="match status" value="1"/>
</dbReference>
<dbReference type="EC" id="6.2.1.3" evidence="5"/>
<evidence type="ECO:0000256" key="4">
    <source>
        <dbReference type="ARBA" id="ARBA00023136"/>
    </source>
</evidence>
<gene>
    <name evidence="10" type="ORF">AWB68_08042</name>
</gene>
<dbReference type="InterPro" id="IPR025110">
    <property type="entry name" value="AMP-bd_C"/>
</dbReference>
<protein>
    <recommendedName>
        <fullName evidence="6">Long-chain-fatty-acid--CoA ligase</fullName>
        <ecNumber evidence="5">6.2.1.3</ecNumber>
    </recommendedName>
    <alternativeName>
        <fullName evidence="7">Long-chain acyl-CoA synthetase</fullName>
    </alternativeName>
</protein>
<keyword evidence="4" id="KW-0472">Membrane</keyword>
<dbReference type="GO" id="GO:0004467">
    <property type="term" value="F:long-chain fatty acid-CoA ligase activity"/>
    <property type="evidence" value="ECO:0007669"/>
    <property type="project" value="UniProtKB-EC"/>
</dbReference>
<evidence type="ECO:0000256" key="3">
    <source>
        <dbReference type="ARBA" id="ARBA00022598"/>
    </source>
</evidence>
<feature type="domain" description="AMP-binding enzyme C-terminal" evidence="9">
    <location>
        <begin position="412"/>
        <end position="486"/>
    </location>
</feature>
<dbReference type="InterPro" id="IPR042099">
    <property type="entry name" value="ANL_N_sf"/>
</dbReference>
<evidence type="ECO:0000259" key="9">
    <source>
        <dbReference type="Pfam" id="PF13193"/>
    </source>
</evidence>
<evidence type="ECO:0000259" key="8">
    <source>
        <dbReference type="Pfam" id="PF00501"/>
    </source>
</evidence>
<proteinExistence type="predicted"/>
<dbReference type="AlphaFoldDB" id="A0A158KZD8"/>
<evidence type="ECO:0000256" key="5">
    <source>
        <dbReference type="ARBA" id="ARBA00026121"/>
    </source>
</evidence>
<organism evidence="10 11">
    <name type="scientific">Caballeronia choica</name>
    <dbReference type="NCBI Taxonomy" id="326476"/>
    <lineage>
        <taxon>Bacteria</taxon>
        <taxon>Pseudomonadati</taxon>
        <taxon>Pseudomonadota</taxon>
        <taxon>Betaproteobacteria</taxon>
        <taxon>Burkholderiales</taxon>
        <taxon>Burkholderiaceae</taxon>
        <taxon>Caballeronia</taxon>
    </lineage>
</organism>
<evidence type="ECO:0000313" key="10">
    <source>
        <dbReference type="EMBL" id="SAL86477.1"/>
    </source>
</evidence>
<evidence type="ECO:0000256" key="6">
    <source>
        <dbReference type="ARBA" id="ARBA00039545"/>
    </source>
</evidence>
<dbReference type="InterPro" id="IPR020845">
    <property type="entry name" value="AMP-binding_CS"/>
</dbReference>
<keyword evidence="11" id="KW-1185">Reference proteome</keyword>
<dbReference type="Gene3D" id="3.40.50.12780">
    <property type="entry name" value="N-terminal domain of ligase-like"/>
    <property type="match status" value="1"/>
</dbReference>
<feature type="domain" description="AMP-dependent synthetase/ligase" evidence="8">
    <location>
        <begin position="2"/>
        <end position="361"/>
    </location>
</feature>
<keyword evidence="3 10" id="KW-0436">Ligase</keyword>
<comment type="subcellular location">
    <subcellularLocation>
        <location evidence="1">Membrane</location>
        <topology evidence="1">Peripheral membrane protein</topology>
    </subcellularLocation>
</comment>
<sequence>MHRFSAFLLDEIKLNAQDRVALILPNGLPYVVAFYGALRAGLTVVNVNPFATPREIQVQLDTTRVGAIVVLENFAYKLDDIVDRNKVQGVVSVAAGDLLPIPTRVGIDFLQRVVRDSIPPTKLDLRAFRTVLSHTPNLERSRPSAGLDDVALLQYTGGTTGTPKCAMLTHRNLSANVEQIRGWLGEEFCSGPQTIVTPLPLFHVFALTASLLTFVALGGHNVLVTDPRKLRALVKTLEHARPTALIGVNSLFDAMLRERHIGSIDWSCMRLVIGGGAAIQAPVAQRWLAKTGTVIIEGYGLTEASPVVCANPVNAKGFSGSVGYPLPATEISIRGDDSAAVAPGETGEVWVRGPQVMRGYWMNPDETARVLSFEGWLRTGDMGYLASNQTLVLVDRIKDVIIVSGFKVFPSEVEAVACACPGVDNAAAVGIPDERTGQAVKLSVVRSAGDVTADAVLKFCRANLSIYKVPRFIEFRDSLPTNQLGKTLRRALG</sequence>
<dbReference type="EMBL" id="FCON02000230">
    <property type="protein sequence ID" value="SAL86477.1"/>
    <property type="molecule type" value="Genomic_DNA"/>
</dbReference>
<evidence type="ECO:0000256" key="1">
    <source>
        <dbReference type="ARBA" id="ARBA00004170"/>
    </source>
</evidence>
<dbReference type="PANTHER" id="PTHR43767:SF8">
    <property type="entry name" value="LONG-CHAIN-FATTY-ACID--COA LIGASE"/>
    <property type="match status" value="1"/>
</dbReference>
<dbReference type="PANTHER" id="PTHR43767">
    <property type="entry name" value="LONG-CHAIN-FATTY-ACID--COA LIGASE"/>
    <property type="match status" value="1"/>
</dbReference>
<dbReference type="Pfam" id="PF13193">
    <property type="entry name" value="AMP-binding_C"/>
    <property type="match status" value="1"/>
</dbReference>
<reference evidence="10" key="1">
    <citation type="submission" date="2016-01" db="EMBL/GenBank/DDBJ databases">
        <authorList>
            <person name="Peeters C."/>
        </authorList>
    </citation>
    <scope>NUCLEOTIDE SEQUENCE [LARGE SCALE GENOMIC DNA]</scope>
    <source>
        <strain evidence="10">LMG 22940</strain>
    </source>
</reference>
<evidence type="ECO:0000256" key="7">
    <source>
        <dbReference type="ARBA" id="ARBA00042773"/>
    </source>
</evidence>
<dbReference type="Proteomes" id="UP000054770">
    <property type="component" value="Unassembled WGS sequence"/>
</dbReference>
<dbReference type="InterPro" id="IPR045851">
    <property type="entry name" value="AMP-bd_C_sf"/>
</dbReference>
<dbReference type="GO" id="GO:0016020">
    <property type="term" value="C:membrane"/>
    <property type="evidence" value="ECO:0007669"/>
    <property type="project" value="UniProtKB-SubCell"/>
</dbReference>
<comment type="pathway">
    <text evidence="2">Lipid metabolism; fatty acid beta-oxidation.</text>
</comment>
<name>A0A158KZD8_9BURK</name>
<comment type="caution">
    <text evidence="10">The sequence shown here is derived from an EMBL/GenBank/DDBJ whole genome shotgun (WGS) entry which is preliminary data.</text>
</comment>
<dbReference type="Pfam" id="PF00501">
    <property type="entry name" value="AMP-binding"/>
    <property type="match status" value="1"/>
</dbReference>
<evidence type="ECO:0000313" key="11">
    <source>
        <dbReference type="Proteomes" id="UP000054770"/>
    </source>
</evidence>
<dbReference type="Gene3D" id="3.30.300.30">
    <property type="match status" value="1"/>
</dbReference>
<evidence type="ECO:0000256" key="2">
    <source>
        <dbReference type="ARBA" id="ARBA00005005"/>
    </source>
</evidence>
<dbReference type="PROSITE" id="PS00455">
    <property type="entry name" value="AMP_BINDING"/>
    <property type="match status" value="1"/>
</dbReference>